<keyword evidence="4 10" id="KW-0560">Oxidoreductase</keyword>
<dbReference type="RefSeq" id="WP_082202400.1">
    <property type="nucleotide sequence ID" value="NZ_BMFM01000001.1"/>
</dbReference>
<dbReference type="GO" id="GO:0005509">
    <property type="term" value="F:calcium ion binding"/>
    <property type="evidence" value="ECO:0007669"/>
    <property type="project" value="InterPro"/>
</dbReference>
<dbReference type="PANTHER" id="PTHR32303">
    <property type="entry name" value="QUINOPROTEIN ALCOHOL DEHYDROGENASE (CYTOCHROME C)"/>
    <property type="match status" value="1"/>
</dbReference>
<dbReference type="OrthoDB" id="9794322at2"/>
<evidence type="ECO:0000256" key="7">
    <source>
        <dbReference type="PIRSR" id="PIRSR617512-3"/>
    </source>
</evidence>
<dbReference type="GO" id="GO:0016614">
    <property type="term" value="F:oxidoreductase activity, acting on CH-OH group of donors"/>
    <property type="evidence" value="ECO:0007669"/>
    <property type="project" value="InterPro"/>
</dbReference>
<accession>A0A5B9DK98</accession>
<organism evidence="10 11">
    <name type="scientific">Paradevosia tibetensis</name>
    <dbReference type="NCBI Taxonomy" id="1447062"/>
    <lineage>
        <taxon>Bacteria</taxon>
        <taxon>Pseudomonadati</taxon>
        <taxon>Pseudomonadota</taxon>
        <taxon>Alphaproteobacteria</taxon>
        <taxon>Hyphomicrobiales</taxon>
        <taxon>Devosiaceae</taxon>
        <taxon>Paradevosia</taxon>
    </lineage>
</organism>
<proteinExistence type="inferred from homology"/>
<dbReference type="EC" id="1.1.2.-" evidence="10"/>
<feature type="binding site" evidence="7">
    <location>
        <position position="321"/>
    </location>
    <ligand>
        <name>Ca(2+)</name>
        <dbReference type="ChEBI" id="CHEBI:29108"/>
    </ligand>
</feature>
<evidence type="ECO:0000313" key="11">
    <source>
        <dbReference type="Proteomes" id="UP000321062"/>
    </source>
</evidence>
<evidence type="ECO:0000256" key="2">
    <source>
        <dbReference type="ARBA" id="ARBA00022723"/>
    </source>
</evidence>
<name>A0A5B9DK98_9HYPH</name>
<feature type="binding site" evidence="6">
    <location>
        <position position="150"/>
    </location>
    <ligand>
        <name>pyrroloquinoline quinone</name>
        <dbReference type="ChEBI" id="CHEBI:58442"/>
    </ligand>
</feature>
<dbReference type="Pfam" id="PF01011">
    <property type="entry name" value="PQQ"/>
    <property type="match status" value="2"/>
</dbReference>
<evidence type="ECO:0000256" key="3">
    <source>
        <dbReference type="ARBA" id="ARBA00022891"/>
    </source>
</evidence>
<keyword evidence="11" id="KW-1185">Reference proteome</keyword>
<comment type="cofactor">
    <cofactor evidence="7">
        <name>Ca(2+)</name>
        <dbReference type="ChEBI" id="CHEBI:29108"/>
    </cofactor>
    <text evidence="7">Binds 1 Ca(2+) ion per subunit.</text>
</comment>
<dbReference type="InterPro" id="IPR011047">
    <property type="entry name" value="Quinoprotein_ADH-like_sf"/>
</dbReference>
<evidence type="ECO:0000256" key="5">
    <source>
        <dbReference type="PIRSR" id="PIRSR617512-1"/>
    </source>
</evidence>
<dbReference type="EMBL" id="CP041690">
    <property type="protein sequence ID" value="QEE19292.1"/>
    <property type="molecule type" value="Genomic_DNA"/>
</dbReference>
<feature type="domain" description="Pyrrolo-quinoline quinone repeat" evidence="9">
    <location>
        <begin position="45"/>
        <end position="361"/>
    </location>
</feature>
<feature type="domain" description="Pyrrolo-quinoline quinone repeat" evidence="9">
    <location>
        <begin position="509"/>
        <end position="565"/>
    </location>
</feature>
<evidence type="ECO:0000256" key="8">
    <source>
        <dbReference type="PIRSR" id="PIRSR617512-4"/>
    </source>
</evidence>
<evidence type="ECO:0000259" key="9">
    <source>
        <dbReference type="Pfam" id="PF01011"/>
    </source>
</evidence>
<keyword evidence="2 7" id="KW-0479">Metal-binding</keyword>
<reference evidence="10 11" key="1">
    <citation type="journal article" date="2015" name="Int. J. Syst. Evol. Microbiol.">
        <title>Youhaiella tibetensis gen. nov., sp. nov., isolated from subsurface sediment.</title>
        <authorList>
            <person name="Wang Y.X."/>
            <person name="Huang F.Q."/>
            <person name="Nogi Y."/>
            <person name="Pang S.J."/>
            <person name="Wang P.K."/>
            <person name="Lv J."/>
        </authorList>
    </citation>
    <scope>NUCLEOTIDE SEQUENCE [LARGE SCALE GENOMIC DNA]</scope>
    <source>
        <strain evidence="11">fig4</strain>
    </source>
</reference>
<dbReference type="PANTHER" id="PTHR32303:SF20">
    <property type="entry name" value="QUINOPROTEIN ETHANOL DEHYDROGENASE"/>
    <property type="match status" value="1"/>
</dbReference>
<protein>
    <submittedName>
        <fullName evidence="10">PQQ-dependent dehydrogenase, methanol/ethanol family</fullName>
        <ecNumber evidence="10">1.1.2.-</ecNumber>
    </submittedName>
</protein>
<dbReference type="InterPro" id="IPR002372">
    <property type="entry name" value="PQQ_rpt_dom"/>
</dbReference>
<feature type="active site" description="Proton acceptor" evidence="5">
    <location>
        <position position="321"/>
    </location>
</feature>
<feature type="disulfide bond" evidence="8">
    <location>
        <begin position="144"/>
        <end position="145"/>
    </location>
</feature>
<comment type="cofactor">
    <cofactor evidence="6">
        <name>pyrroloquinoline quinone</name>
        <dbReference type="ChEBI" id="CHEBI:58442"/>
    </cofactor>
    <text evidence="6">Binds 1 PQQ group per subunit.</text>
</comment>
<evidence type="ECO:0000256" key="6">
    <source>
        <dbReference type="PIRSR" id="PIRSR617512-2"/>
    </source>
</evidence>
<dbReference type="InterPro" id="IPR017512">
    <property type="entry name" value="PQQ_MeOH/EtOH_DH"/>
</dbReference>
<keyword evidence="8" id="KW-1015">Disulfide bond</keyword>
<evidence type="ECO:0000256" key="1">
    <source>
        <dbReference type="ARBA" id="ARBA00008156"/>
    </source>
</evidence>
<feature type="binding site" evidence="7">
    <location>
        <position position="278"/>
    </location>
    <ligand>
        <name>Ca(2+)</name>
        <dbReference type="ChEBI" id="CHEBI:29108"/>
    </ligand>
</feature>
<feature type="binding site" evidence="6">
    <location>
        <position position="194"/>
    </location>
    <ligand>
        <name>pyrroloquinoline quinone</name>
        <dbReference type="ChEBI" id="CHEBI:58442"/>
    </ligand>
</feature>
<feature type="binding site" evidence="6">
    <location>
        <position position="94"/>
    </location>
    <ligand>
        <name>pyrroloquinoline quinone</name>
        <dbReference type="ChEBI" id="CHEBI:58442"/>
    </ligand>
</feature>
<dbReference type="SMART" id="SM00564">
    <property type="entry name" value="PQQ"/>
    <property type="match status" value="5"/>
</dbReference>
<keyword evidence="7" id="KW-0106">Calcium</keyword>
<dbReference type="NCBIfam" id="TIGR03075">
    <property type="entry name" value="PQQ_enz_alc_DH"/>
    <property type="match status" value="1"/>
</dbReference>
<gene>
    <name evidence="10" type="ORF">FNA67_03505</name>
</gene>
<dbReference type="SUPFAM" id="SSF50998">
    <property type="entry name" value="Quinoprotein alcohol dehydrogenase-like"/>
    <property type="match status" value="1"/>
</dbReference>
<feature type="binding site" evidence="6">
    <location>
        <begin position="421"/>
        <end position="422"/>
    </location>
    <ligand>
        <name>pyrroloquinoline quinone</name>
        <dbReference type="ChEBI" id="CHEBI:58442"/>
    </ligand>
</feature>
<keyword evidence="3 6" id="KW-0634">PQQ</keyword>
<evidence type="ECO:0000313" key="10">
    <source>
        <dbReference type="EMBL" id="QEE19292.1"/>
    </source>
</evidence>
<dbReference type="GO" id="GO:0016020">
    <property type="term" value="C:membrane"/>
    <property type="evidence" value="ECO:0007669"/>
    <property type="project" value="InterPro"/>
</dbReference>
<feature type="binding site" evidence="7">
    <location>
        <position position="212"/>
    </location>
    <ligand>
        <name>Ca(2+)</name>
        <dbReference type="ChEBI" id="CHEBI:29108"/>
    </ligand>
</feature>
<dbReference type="Proteomes" id="UP000321062">
    <property type="component" value="Chromosome"/>
</dbReference>
<evidence type="ECO:0000256" key="4">
    <source>
        <dbReference type="ARBA" id="ARBA00023002"/>
    </source>
</evidence>
<dbReference type="Gene3D" id="2.140.10.10">
    <property type="entry name" value="Quinoprotein alcohol dehydrogenase-like superfamily"/>
    <property type="match status" value="1"/>
</dbReference>
<dbReference type="KEGG" id="yti:FNA67_03505"/>
<comment type="similarity">
    <text evidence="1">Belongs to the bacterial PQQ dehydrogenase family.</text>
</comment>
<sequence length="600" mass="64927">MLKRNLFVTGLATMGIAAMSSFALAAETTSERLVNAGSEAENGNWLMVHRTYDSHRYSPLNQITKDNVKDLSLSFVTILDNASRGGRYASARNEGTPLVEDGFMYVQTGWSVVTKLDVRDGKVGKVVWKYDPEVDRQWISDATCCGAENRGIGLWNDDVIALTMDGRVMSINKETGELNWEKQRADKARAESFTGAPLIIGDTAVYGPAGGEYGIRGWLEAIDLKTGDVAWRTYTVPGPGEPGNDTWEGNAWETGGASIWQTGSYDPVSGMTYWGTGNPAPQIDAEYRPGDNLYASSLLALDAKDGALKWHFQFTPNDPYDYDEIGDNQLLDVTVDGKPSKMVVRAARNGFMYGFNRTDGAMTYAKQYVEDLNWTTGIDPKTGKPLEYDPKAQLQKYVAGTVGSREGTPGIYCPTLGGGKNWQPAAYSPQTKLLYITSAEGCSAYVPEAAPNPTITGGEYDVVKAQREWNGRLPAPEGTKLPDVFNGGSVKAIDPLTGETKAKVLMPRRLNGMLATGGDLVWGSSTNGNLYAYDADTLKEVWSFNVGTSLGGPPMSYSVDGKQYIAVLAGAAPAAADKKTVPASEFFVPTDALFVFALDK</sequence>
<dbReference type="InterPro" id="IPR018391">
    <property type="entry name" value="PQQ_b-propeller_rpt"/>
</dbReference>
<dbReference type="SMR" id="A0A5B9DK98"/>
<dbReference type="AlphaFoldDB" id="A0A5B9DK98"/>